<feature type="transmembrane region" description="Helical" evidence="3">
    <location>
        <begin position="58"/>
        <end position="77"/>
    </location>
</feature>
<comment type="pathway">
    <text evidence="1">Mycotoxin biosynthesis.</text>
</comment>
<keyword evidence="3" id="KW-0812">Transmembrane</keyword>
<accession>A0A6A6VWY3</accession>
<reference evidence="4" key="1">
    <citation type="journal article" date="2020" name="Stud. Mycol.">
        <title>101 Dothideomycetes genomes: a test case for predicting lifestyles and emergence of pathogens.</title>
        <authorList>
            <person name="Haridas S."/>
            <person name="Albert R."/>
            <person name="Binder M."/>
            <person name="Bloem J."/>
            <person name="Labutti K."/>
            <person name="Salamov A."/>
            <person name="Andreopoulos B."/>
            <person name="Baker S."/>
            <person name="Barry K."/>
            <person name="Bills G."/>
            <person name="Bluhm B."/>
            <person name="Cannon C."/>
            <person name="Castanera R."/>
            <person name="Culley D."/>
            <person name="Daum C."/>
            <person name="Ezra D."/>
            <person name="Gonzalez J."/>
            <person name="Henrissat B."/>
            <person name="Kuo A."/>
            <person name="Liang C."/>
            <person name="Lipzen A."/>
            <person name="Lutzoni F."/>
            <person name="Magnuson J."/>
            <person name="Mondo S."/>
            <person name="Nolan M."/>
            <person name="Ohm R."/>
            <person name="Pangilinan J."/>
            <person name="Park H.-J."/>
            <person name="Ramirez L."/>
            <person name="Alfaro M."/>
            <person name="Sun H."/>
            <person name="Tritt A."/>
            <person name="Yoshinaga Y."/>
            <person name="Zwiers L.-H."/>
            <person name="Turgeon B."/>
            <person name="Goodwin S."/>
            <person name="Spatafora J."/>
            <person name="Crous P."/>
            <person name="Grigoriev I."/>
        </authorList>
    </citation>
    <scope>NUCLEOTIDE SEQUENCE</scope>
    <source>
        <strain evidence="4">CBS 121739</strain>
    </source>
</reference>
<keyword evidence="5" id="KW-1185">Reference proteome</keyword>
<dbReference type="PANTHER" id="PTHR33365">
    <property type="entry name" value="YALI0B05434P"/>
    <property type="match status" value="1"/>
</dbReference>
<name>A0A6A6VWY3_9PEZI</name>
<protein>
    <recommendedName>
        <fullName evidence="6">Tat pathway signal sequence</fullName>
    </recommendedName>
</protein>
<evidence type="ECO:0000256" key="2">
    <source>
        <dbReference type="ARBA" id="ARBA00035112"/>
    </source>
</evidence>
<sequence>MAIEHAHLLKSTTSFDTDINSTTINDDDDNDIDDTTPWLQRTHTTPLKSKMPHLTRSVIIHTLLIFCYTFFAWLYIYTNASFFPFHSHAADYPAPGQTALLAIPSLDIQYASTPQELRSTSGYFGPPTPDMDAQWDSLLDRKRIRVTAAELARNGRTSVAMGGDGDTDDAGSGDSGYLAWLGVFHELHCLNFARMWKDRDYYYPNATEYEVKYISEHVDHCMDRLRAVLMCHPDVSDLITMYWDKSTKPMVNGTRILERCVDWDALMASTADRQISAEEMSVLKNPTL</sequence>
<dbReference type="Pfam" id="PF11807">
    <property type="entry name" value="UstYa"/>
    <property type="match status" value="1"/>
</dbReference>
<dbReference type="GeneID" id="54480559"/>
<dbReference type="OrthoDB" id="3687641at2759"/>
<dbReference type="RefSeq" id="XP_033596202.1">
    <property type="nucleotide sequence ID" value="XM_033739505.1"/>
</dbReference>
<organism evidence="4 5">
    <name type="scientific">Pseudovirgaria hyperparasitica</name>
    <dbReference type="NCBI Taxonomy" id="470096"/>
    <lineage>
        <taxon>Eukaryota</taxon>
        <taxon>Fungi</taxon>
        <taxon>Dikarya</taxon>
        <taxon>Ascomycota</taxon>
        <taxon>Pezizomycotina</taxon>
        <taxon>Dothideomycetes</taxon>
        <taxon>Dothideomycetes incertae sedis</taxon>
        <taxon>Acrospermales</taxon>
        <taxon>Acrospermaceae</taxon>
        <taxon>Pseudovirgaria</taxon>
    </lineage>
</organism>
<dbReference type="Proteomes" id="UP000799437">
    <property type="component" value="Unassembled WGS sequence"/>
</dbReference>
<evidence type="ECO:0000313" key="4">
    <source>
        <dbReference type="EMBL" id="KAF2753751.1"/>
    </source>
</evidence>
<evidence type="ECO:0000313" key="5">
    <source>
        <dbReference type="Proteomes" id="UP000799437"/>
    </source>
</evidence>
<dbReference type="AlphaFoldDB" id="A0A6A6VWY3"/>
<proteinExistence type="inferred from homology"/>
<evidence type="ECO:0008006" key="6">
    <source>
        <dbReference type="Google" id="ProtNLM"/>
    </source>
</evidence>
<dbReference type="GO" id="GO:0043386">
    <property type="term" value="P:mycotoxin biosynthetic process"/>
    <property type="evidence" value="ECO:0007669"/>
    <property type="project" value="InterPro"/>
</dbReference>
<gene>
    <name evidence="4" type="ORF">EJ05DRAFT_170796</name>
</gene>
<evidence type="ECO:0000256" key="3">
    <source>
        <dbReference type="SAM" id="Phobius"/>
    </source>
</evidence>
<keyword evidence="3" id="KW-1133">Transmembrane helix</keyword>
<evidence type="ECO:0000256" key="1">
    <source>
        <dbReference type="ARBA" id="ARBA00004685"/>
    </source>
</evidence>
<comment type="similarity">
    <text evidence="2">Belongs to the ustYa family.</text>
</comment>
<dbReference type="InterPro" id="IPR021765">
    <property type="entry name" value="UstYa-like"/>
</dbReference>
<dbReference type="PANTHER" id="PTHR33365:SF4">
    <property type="entry name" value="CYCLOCHLOROTINE BIOSYNTHESIS PROTEIN O"/>
    <property type="match status" value="1"/>
</dbReference>
<keyword evidence="3" id="KW-0472">Membrane</keyword>
<dbReference type="EMBL" id="ML996583">
    <property type="protein sequence ID" value="KAF2753751.1"/>
    <property type="molecule type" value="Genomic_DNA"/>
</dbReference>